<reference evidence="1" key="1">
    <citation type="journal article" date="2015" name="Nature">
        <title>Complex archaea that bridge the gap between prokaryotes and eukaryotes.</title>
        <authorList>
            <person name="Spang A."/>
            <person name="Saw J.H."/>
            <person name="Jorgensen S.L."/>
            <person name="Zaremba-Niedzwiedzka K."/>
            <person name="Martijn J."/>
            <person name="Lind A.E."/>
            <person name="van Eijk R."/>
            <person name="Schleper C."/>
            <person name="Guy L."/>
            <person name="Ettema T.J."/>
        </authorList>
    </citation>
    <scope>NUCLEOTIDE SEQUENCE</scope>
</reference>
<evidence type="ECO:0000313" key="1">
    <source>
        <dbReference type="EMBL" id="KKL06360.1"/>
    </source>
</evidence>
<organism evidence="1">
    <name type="scientific">marine sediment metagenome</name>
    <dbReference type="NCBI Taxonomy" id="412755"/>
    <lineage>
        <taxon>unclassified sequences</taxon>
        <taxon>metagenomes</taxon>
        <taxon>ecological metagenomes</taxon>
    </lineage>
</organism>
<gene>
    <name evidence="1" type="ORF">LCGC14_2596780</name>
</gene>
<proteinExistence type="predicted"/>
<name>A0A0F9AA72_9ZZZZ</name>
<dbReference type="AlphaFoldDB" id="A0A0F9AA72"/>
<accession>A0A0F9AA72</accession>
<comment type="caution">
    <text evidence="1">The sequence shown here is derived from an EMBL/GenBank/DDBJ whole genome shotgun (WGS) entry which is preliminary data.</text>
</comment>
<protein>
    <submittedName>
        <fullName evidence="1">Uncharacterized protein</fullName>
    </submittedName>
</protein>
<sequence length="57" mass="6711">MMTNADVLLLERLTHDAEADPRRFTSWELDRLEEWADRTDLSPKQIAILTRIDLEKA</sequence>
<dbReference type="EMBL" id="LAZR01043739">
    <property type="protein sequence ID" value="KKL06360.1"/>
    <property type="molecule type" value="Genomic_DNA"/>
</dbReference>